<dbReference type="Pfam" id="PF20147">
    <property type="entry name" value="Crinkler"/>
    <property type="match status" value="1"/>
</dbReference>
<comment type="subcellular location">
    <subcellularLocation>
        <location evidence="1">Host cell</location>
    </subcellularLocation>
    <subcellularLocation>
        <location evidence="2">Secreted</location>
    </subcellularLocation>
</comment>
<reference evidence="5" key="3">
    <citation type="submission" date="2014-11" db="UniProtKB">
        <authorList>
            <consortium name="EnsemblProtists"/>
        </authorList>
    </citation>
    <scope>IDENTIFICATION</scope>
    <source>
        <strain evidence="5">DAOM BR144</strain>
    </source>
</reference>
<evidence type="ECO:0000313" key="5">
    <source>
        <dbReference type="EnsemblProtists" id="PYU1_T002616"/>
    </source>
</evidence>
<organism evidence="5 6">
    <name type="scientific">Globisporangium ultimum (strain ATCC 200006 / CBS 805.95 / DAOM BR144)</name>
    <name type="common">Pythium ultimum</name>
    <dbReference type="NCBI Taxonomy" id="431595"/>
    <lineage>
        <taxon>Eukaryota</taxon>
        <taxon>Sar</taxon>
        <taxon>Stramenopiles</taxon>
        <taxon>Oomycota</taxon>
        <taxon>Peronosporomycetes</taxon>
        <taxon>Pythiales</taxon>
        <taxon>Pythiaceae</taxon>
        <taxon>Globisporangium</taxon>
    </lineage>
</organism>
<evidence type="ECO:0000259" key="4">
    <source>
        <dbReference type="Pfam" id="PF20147"/>
    </source>
</evidence>
<accession>K3WCC5</accession>
<name>K3WCC5_GLOUD</name>
<keyword evidence="6" id="KW-1185">Reference proteome</keyword>
<evidence type="ECO:0000256" key="3">
    <source>
        <dbReference type="ARBA" id="ARBA00022525"/>
    </source>
</evidence>
<reference evidence="6" key="1">
    <citation type="journal article" date="2010" name="Genome Biol.">
        <title>Genome sequence of the necrotrophic plant pathogen Pythium ultimum reveals original pathogenicity mechanisms and effector repertoire.</title>
        <authorList>
            <person name="Levesque C.A."/>
            <person name="Brouwer H."/>
            <person name="Cano L."/>
            <person name="Hamilton J.P."/>
            <person name="Holt C."/>
            <person name="Huitema E."/>
            <person name="Raffaele S."/>
            <person name="Robideau G.P."/>
            <person name="Thines M."/>
            <person name="Win J."/>
            <person name="Zerillo M.M."/>
            <person name="Beakes G.W."/>
            <person name="Boore J.L."/>
            <person name="Busam D."/>
            <person name="Dumas B."/>
            <person name="Ferriera S."/>
            <person name="Fuerstenberg S.I."/>
            <person name="Gachon C.M."/>
            <person name="Gaulin E."/>
            <person name="Govers F."/>
            <person name="Grenville-Briggs L."/>
            <person name="Horner N."/>
            <person name="Hostetler J."/>
            <person name="Jiang R.H."/>
            <person name="Johnson J."/>
            <person name="Krajaejun T."/>
            <person name="Lin H."/>
            <person name="Meijer H.J."/>
            <person name="Moore B."/>
            <person name="Morris P."/>
            <person name="Phuntmart V."/>
            <person name="Puiu D."/>
            <person name="Shetty J."/>
            <person name="Stajich J.E."/>
            <person name="Tripathy S."/>
            <person name="Wawra S."/>
            <person name="van West P."/>
            <person name="Whitty B.R."/>
            <person name="Coutinho P.M."/>
            <person name="Henrissat B."/>
            <person name="Martin F."/>
            <person name="Thomas P.D."/>
            <person name="Tyler B.M."/>
            <person name="De Vries R.P."/>
            <person name="Kamoun S."/>
            <person name="Yandell M."/>
            <person name="Tisserat N."/>
            <person name="Buell C.R."/>
        </authorList>
    </citation>
    <scope>NUCLEOTIDE SEQUENCE</scope>
    <source>
        <strain evidence="6">DAOM:BR144</strain>
    </source>
</reference>
<dbReference type="HOGENOM" id="CLU_114740_2_0_1"/>
<feature type="domain" description="Crinkler effector protein N-terminal" evidence="4">
    <location>
        <begin position="3"/>
        <end position="58"/>
    </location>
</feature>
<evidence type="ECO:0000313" key="6">
    <source>
        <dbReference type="Proteomes" id="UP000019132"/>
    </source>
</evidence>
<dbReference type="Proteomes" id="UP000019132">
    <property type="component" value="Unassembled WGS sequence"/>
</dbReference>
<sequence>METLSCMLVGTERDEFCIDIGMSETVAHLKDAVKKNKELDFPASNLHLYMAKRNNKWL</sequence>
<protein>
    <recommendedName>
        <fullName evidence="4">Crinkler effector protein N-terminal domain-containing protein</fullName>
    </recommendedName>
</protein>
<reference evidence="6" key="2">
    <citation type="submission" date="2010-04" db="EMBL/GenBank/DDBJ databases">
        <authorList>
            <person name="Buell R."/>
            <person name="Hamilton J."/>
            <person name="Hostetler J."/>
        </authorList>
    </citation>
    <scope>NUCLEOTIDE SEQUENCE [LARGE SCALE GENOMIC DNA]</scope>
    <source>
        <strain evidence="6">DAOM:BR144</strain>
    </source>
</reference>
<dbReference type="InParanoid" id="K3WCC5"/>
<dbReference type="GO" id="GO:0043657">
    <property type="term" value="C:host cell"/>
    <property type="evidence" value="ECO:0007669"/>
    <property type="project" value="UniProtKB-SubCell"/>
</dbReference>
<dbReference type="AlphaFoldDB" id="K3WCC5"/>
<dbReference type="VEuPathDB" id="FungiDB:PYU1_G002613"/>
<evidence type="ECO:0000256" key="2">
    <source>
        <dbReference type="ARBA" id="ARBA00004613"/>
    </source>
</evidence>
<dbReference type="InterPro" id="IPR045379">
    <property type="entry name" value="Crinkler_N"/>
</dbReference>
<dbReference type="EnsemblProtists" id="PYU1_T002616">
    <property type="protein sequence ID" value="PYU1_T002616"/>
    <property type="gene ID" value="PYU1_G002613"/>
</dbReference>
<proteinExistence type="predicted"/>
<keyword evidence="3" id="KW-0964">Secreted</keyword>
<dbReference type="GO" id="GO:0005576">
    <property type="term" value="C:extracellular region"/>
    <property type="evidence" value="ECO:0007669"/>
    <property type="project" value="UniProtKB-SubCell"/>
</dbReference>
<evidence type="ECO:0000256" key="1">
    <source>
        <dbReference type="ARBA" id="ARBA00004340"/>
    </source>
</evidence>